<organism evidence="6 7">
    <name type="scientific">Polymorphum gilvum (strain LMG 25793 / CGMCC 1.9160 / SL003B-26A1)</name>
    <dbReference type="NCBI Taxonomy" id="991905"/>
    <lineage>
        <taxon>Bacteria</taxon>
        <taxon>Pseudomonadati</taxon>
        <taxon>Pseudomonadota</taxon>
        <taxon>Alphaproteobacteria</taxon>
        <taxon>Rhodobacterales</taxon>
        <taxon>Paracoccaceae</taxon>
        <taxon>Polymorphum</taxon>
    </lineage>
</organism>
<dbReference type="GO" id="GO:0009279">
    <property type="term" value="C:cell outer membrane"/>
    <property type="evidence" value="ECO:0007669"/>
    <property type="project" value="UniProtKB-SubCell"/>
</dbReference>
<evidence type="ECO:0000313" key="7">
    <source>
        <dbReference type="Proteomes" id="UP000008130"/>
    </source>
</evidence>
<dbReference type="InterPro" id="IPR006665">
    <property type="entry name" value="OmpA-like"/>
</dbReference>
<dbReference type="STRING" id="991905.SL003B_0805"/>
<dbReference type="CDD" id="cd07185">
    <property type="entry name" value="OmpA_C-like"/>
    <property type="match status" value="1"/>
</dbReference>
<dbReference type="Pfam" id="PF00691">
    <property type="entry name" value="OmpA"/>
    <property type="match status" value="1"/>
</dbReference>
<dbReference type="Proteomes" id="UP000008130">
    <property type="component" value="Chromosome"/>
</dbReference>
<dbReference type="KEGG" id="pgv:SL003B_0805"/>
<dbReference type="PATRIC" id="fig|991905.3.peg.817"/>
<dbReference type="SUPFAM" id="SSF103088">
    <property type="entry name" value="OmpA-like"/>
    <property type="match status" value="1"/>
</dbReference>
<dbReference type="PANTHER" id="PTHR30329">
    <property type="entry name" value="STATOR ELEMENT OF FLAGELLAR MOTOR COMPLEX"/>
    <property type="match status" value="1"/>
</dbReference>
<keyword evidence="2 4" id="KW-0472">Membrane</keyword>
<evidence type="ECO:0000256" key="4">
    <source>
        <dbReference type="PROSITE-ProRule" id="PRU00473"/>
    </source>
</evidence>
<reference evidence="6 7" key="1">
    <citation type="journal article" date="2011" name="J. Bacteriol.">
        <title>Complete genome sequence of Polymorphum gilvum SL003B-26A1T, a crude oil-degrading bacterium from oil-polluted saline soil.</title>
        <authorList>
            <person name="Li S.G."/>
            <person name="Tang Y.Q."/>
            <person name="Nie Y."/>
            <person name="Cai M."/>
            <person name="Wu X.L."/>
        </authorList>
    </citation>
    <scope>NUCLEOTIDE SEQUENCE [LARGE SCALE GENOMIC DNA]</scope>
    <source>
        <strain evidence="7">LMG 25793 / CGMCC 1.9160 / SL003B-26A1</strain>
    </source>
</reference>
<evidence type="ECO:0000313" key="6">
    <source>
        <dbReference type="EMBL" id="ADZ69235.1"/>
    </source>
</evidence>
<dbReference type="EMBL" id="CP002568">
    <property type="protein sequence ID" value="ADZ69235.1"/>
    <property type="molecule type" value="Genomic_DNA"/>
</dbReference>
<accession>F2IWD6</accession>
<evidence type="ECO:0000259" key="5">
    <source>
        <dbReference type="PROSITE" id="PS51123"/>
    </source>
</evidence>
<feature type="domain" description="OmpA-like" evidence="5">
    <location>
        <begin position="32"/>
        <end position="149"/>
    </location>
</feature>
<evidence type="ECO:0000256" key="3">
    <source>
        <dbReference type="ARBA" id="ARBA00023237"/>
    </source>
</evidence>
<name>F2IWD6_POLGS</name>
<dbReference type="PRINTS" id="PR01023">
    <property type="entry name" value="NAFLGMOTY"/>
</dbReference>
<dbReference type="eggNOG" id="COG2885">
    <property type="taxonomic scope" value="Bacteria"/>
</dbReference>
<evidence type="ECO:0000256" key="2">
    <source>
        <dbReference type="ARBA" id="ARBA00023136"/>
    </source>
</evidence>
<dbReference type="PANTHER" id="PTHR30329:SF21">
    <property type="entry name" value="LIPOPROTEIN YIAD-RELATED"/>
    <property type="match status" value="1"/>
</dbReference>
<dbReference type="HOGENOM" id="CLU_016890_9_2_5"/>
<dbReference type="InterPro" id="IPR050330">
    <property type="entry name" value="Bact_OuterMem_StrucFunc"/>
</dbReference>
<sequence length="155" mass="17132">MLAGCSSVDTLTTPDVTNAAAAGFVDIRPGSEEEFMINVGRRIFFDRGSAELTETARMTIDKQAAWLRANPRWLVKIQGHADDPGSEAANKALSTKRAEAVRDALVALGVDGKRMWIKGYGIERPVTDCDELTCHVQNRRVVVNLREEFDEAARR</sequence>
<dbReference type="AlphaFoldDB" id="F2IWD6"/>
<proteinExistence type="predicted"/>
<dbReference type="Gene3D" id="3.30.1330.60">
    <property type="entry name" value="OmpA-like domain"/>
    <property type="match status" value="1"/>
</dbReference>
<dbReference type="InterPro" id="IPR006664">
    <property type="entry name" value="OMP_bac"/>
</dbReference>
<comment type="subcellular location">
    <subcellularLocation>
        <location evidence="1">Cell outer membrane</location>
    </subcellularLocation>
</comment>
<protein>
    <submittedName>
        <fullName evidence="6">Probable outer membrane lipoprotein</fullName>
    </submittedName>
</protein>
<dbReference type="PRINTS" id="PR01021">
    <property type="entry name" value="OMPADOMAIN"/>
</dbReference>
<dbReference type="InterPro" id="IPR036737">
    <property type="entry name" value="OmpA-like_sf"/>
</dbReference>
<dbReference type="RefSeq" id="WP_013651553.1">
    <property type="nucleotide sequence ID" value="NC_015259.1"/>
</dbReference>
<gene>
    <name evidence="6" type="ordered locus">SL003B_0805</name>
</gene>
<keyword evidence="3" id="KW-0998">Cell outer membrane</keyword>
<dbReference type="PROSITE" id="PS51123">
    <property type="entry name" value="OMPA_2"/>
    <property type="match status" value="1"/>
</dbReference>
<dbReference type="OrthoDB" id="9809164at2"/>
<evidence type="ECO:0000256" key="1">
    <source>
        <dbReference type="ARBA" id="ARBA00004442"/>
    </source>
</evidence>
<keyword evidence="6" id="KW-0449">Lipoprotein</keyword>
<keyword evidence="7" id="KW-1185">Reference proteome</keyword>